<organism evidence="2">
    <name type="scientific">Cuerna arida</name>
    <dbReference type="NCBI Taxonomy" id="1464854"/>
    <lineage>
        <taxon>Eukaryota</taxon>
        <taxon>Metazoa</taxon>
        <taxon>Ecdysozoa</taxon>
        <taxon>Arthropoda</taxon>
        <taxon>Hexapoda</taxon>
        <taxon>Insecta</taxon>
        <taxon>Pterygota</taxon>
        <taxon>Neoptera</taxon>
        <taxon>Paraneoptera</taxon>
        <taxon>Hemiptera</taxon>
        <taxon>Auchenorrhyncha</taxon>
        <taxon>Membracoidea</taxon>
        <taxon>Cicadellidae</taxon>
        <taxon>Cicadellinae</taxon>
        <taxon>Proconiini</taxon>
        <taxon>Cuerna</taxon>
    </lineage>
</organism>
<protein>
    <recommendedName>
        <fullName evidence="3">Protein TsetseEP domain-containing protein</fullName>
    </recommendedName>
</protein>
<gene>
    <name evidence="2" type="ORF">g.24004</name>
</gene>
<keyword evidence="1" id="KW-0732">Signal</keyword>
<proteinExistence type="predicted"/>
<sequence>MSPFIKYFTITVAVFAAGVLQGETLHLNGVSVKDAIYNQFASMIQFQEQVAQAKLNFIVSWLETVLGSAPTDPVIQTNLTYCYEYAASQYPSADPDCMEDVSMAVNETIYDSQQQLAFCANLTHGWLVAKGLLPGAYAANTSLVDVVTQILAGALKCAKRFAKNPTKEYNCMVQVQQQYSDDWKNATNVINTAYDELSGVGLITRLGISDCLILEEDTLQDKCDEITADVESCATNTTRHHF</sequence>
<feature type="chain" id="PRO_5008583938" description="Protein TsetseEP domain-containing protein" evidence="1">
    <location>
        <begin position="25"/>
        <end position="242"/>
    </location>
</feature>
<dbReference type="AlphaFoldDB" id="A0A1B6GX68"/>
<accession>A0A1B6GX68</accession>
<dbReference type="EMBL" id="GECZ01002769">
    <property type="protein sequence ID" value="JAS67000.1"/>
    <property type="molecule type" value="Transcribed_RNA"/>
</dbReference>
<evidence type="ECO:0000256" key="1">
    <source>
        <dbReference type="SAM" id="SignalP"/>
    </source>
</evidence>
<reference evidence="2" key="1">
    <citation type="submission" date="2015-11" db="EMBL/GenBank/DDBJ databases">
        <title>De novo transcriptome assembly of four potential Pierce s Disease insect vectors from Arizona vineyards.</title>
        <authorList>
            <person name="Tassone E.E."/>
        </authorList>
    </citation>
    <scope>NUCLEOTIDE SEQUENCE</scope>
</reference>
<name>A0A1B6GX68_9HEMI</name>
<feature type="signal peptide" evidence="1">
    <location>
        <begin position="1"/>
        <end position="24"/>
    </location>
</feature>
<evidence type="ECO:0000313" key="2">
    <source>
        <dbReference type="EMBL" id="JAS67000.1"/>
    </source>
</evidence>
<evidence type="ECO:0008006" key="3">
    <source>
        <dbReference type="Google" id="ProtNLM"/>
    </source>
</evidence>